<keyword evidence="4" id="KW-1185">Reference proteome</keyword>
<dbReference type="Pfam" id="PF00436">
    <property type="entry name" value="SSB"/>
    <property type="match status" value="1"/>
</dbReference>
<dbReference type="PROSITE" id="PS50935">
    <property type="entry name" value="SSB"/>
    <property type="match status" value="1"/>
</dbReference>
<accession>A0A1Y2CGH0</accession>
<dbReference type="OrthoDB" id="1078367at2759"/>
<reference evidence="3 4" key="1">
    <citation type="submission" date="2016-07" db="EMBL/GenBank/DDBJ databases">
        <title>Pervasive Adenine N6-methylation of Active Genes in Fungi.</title>
        <authorList>
            <consortium name="DOE Joint Genome Institute"/>
            <person name="Mondo S.J."/>
            <person name="Dannebaum R.O."/>
            <person name="Kuo R.C."/>
            <person name="Labutti K."/>
            <person name="Haridas S."/>
            <person name="Kuo A."/>
            <person name="Salamov A."/>
            <person name="Ahrendt S.R."/>
            <person name="Lipzen A."/>
            <person name="Sullivan W."/>
            <person name="Andreopoulos W.B."/>
            <person name="Clum A."/>
            <person name="Lindquist E."/>
            <person name="Daum C."/>
            <person name="Ramamoorthy G.K."/>
            <person name="Gryganskyi A."/>
            <person name="Culley D."/>
            <person name="Magnuson J.K."/>
            <person name="James T.Y."/>
            <person name="O'Malley M.A."/>
            <person name="Stajich J.E."/>
            <person name="Spatafora J.W."/>
            <person name="Visel A."/>
            <person name="Grigoriev I.V."/>
        </authorList>
    </citation>
    <scope>NUCLEOTIDE SEQUENCE [LARGE SCALE GENOMIC DNA]</scope>
    <source>
        <strain evidence="3 4">JEL800</strain>
    </source>
</reference>
<dbReference type="EMBL" id="MCGO01000018">
    <property type="protein sequence ID" value="ORY46119.1"/>
    <property type="molecule type" value="Genomic_DNA"/>
</dbReference>
<organism evidence="3 4">
    <name type="scientific">Rhizoclosmatium globosum</name>
    <dbReference type="NCBI Taxonomy" id="329046"/>
    <lineage>
        <taxon>Eukaryota</taxon>
        <taxon>Fungi</taxon>
        <taxon>Fungi incertae sedis</taxon>
        <taxon>Chytridiomycota</taxon>
        <taxon>Chytridiomycota incertae sedis</taxon>
        <taxon>Chytridiomycetes</taxon>
        <taxon>Chytridiales</taxon>
        <taxon>Chytriomycetaceae</taxon>
        <taxon>Rhizoclosmatium</taxon>
    </lineage>
</organism>
<evidence type="ECO:0000313" key="3">
    <source>
        <dbReference type="EMBL" id="ORY46119.1"/>
    </source>
</evidence>
<evidence type="ECO:0000313" key="4">
    <source>
        <dbReference type="Proteomes" id="UP000193642"/>
    </source>
</evidence>
<evidence type="ECO:0008006" key="5">
    <source>
        <dbReference type="Google" id="ProtNLM"/>
    </source>
</evidence>
<dbReference type="InterPro" id="IPR012340">
    <property type="entry name" value="NA-bd_OB-fold"/>
</dbReference>
<name>A0A1Y2CGH0_9FUNG</name>
<keyword evidence="1 2" id="KW-0238">DNA-binding</keyword>
<dbReference type="Gene3D" id="2.40.50.140">
    <property type="entry name" value="Nucleic acid-binding proteins"/>
    <property type="match status" value="1"/>
</dbReference>
<sequence>MSHQVTTSSSKGTVTSVNRILLRGYVGANPTYRRFFNATLHPIDMWSFSLATHRYAKKVGSLPLARETDWHTVKDFSTINSGLYVDGSIRKGALVEVDGRIKYSKAADGSIYTQILPERVSVIRQAAWVSDSSLIFSSNQTRAI</sequence>
<dbReference type="GO" id="GO:0003697">
    <property type="term" value="F:single-stranded DNA binding"/>
    <property type="evidence" value="ECO:0007669"/>
    <property type="project" value="InterPro"/>
</dbReference>
<dbReference type="InterPro" id="IPR000424">
    <property type="entry name" value="Primosome_PriB/ssb"/>
</dbReference>
<dbReference type="SUPFAM" id="SSF50249">
    <property type="entry name" value="Nucleic acid-binding proteins"/>
    <property type="match status" value="1"/>
</dbReference>
<dbReference type="Proteomes" id="UP000193642">
    <property type="component" value="Unassembled WGS sequence"/>
</dbReference>
<comment type="caution">
    <text evidence="3">The sequence shown here is derived from an EMBL/GenBank/DDBJ whole genome shotgun (WGS) entry which is preliminary data.</text>
</comment>
<evidence type="ECO:0000256" key="2">
    <source>
        <dbReference type="PROSITE-ProRule" id="PRU00252"/>
    </source>
</evidence>
<proteinExistence type="predicted"/>
<dbReference type="AlphaFoldDB" id="A0A1Y2CGH0"/>
<protein>
    <recommendedName>
        <fullName evidence="5">Nucleic acid-binding protein</fullName>
    </recommendedName>
</protein>
<gene>
    <name evidence="3" type="ORF">BCR33DRAFT_784209</name>
</gene>
<evidence type="ECO:0000256" key="1">
    <source>
        <dbReference type="ARBA" id="ARBA00023125"/>
    </source>
</evidence>